<feature type="binding site" evidence="1">
    <location>
        <position position="179"/>
    </location>
    <ligand>
        <name>Mn(2+)</name>
        <dbReference type="ChEBI" id="CHEBI:29035"/>
        <label>2</label>
    </ligand>
</feature>
<dbReference type="NCBIfam" id="TIGR01891">
    <property type="entry name" value="amidohydrolases"/>
    <property type="match status" value="1"/>
</dbReference>
<dbReference type="SUPFAM" id="SSF53187">
    <property type="entry name" value="Zn-dependent exopeptidases"/>
    <property type="match status" value="1"/>
</dbReference>
<dbReference type="InterPro" id="IPR017439">
    <property type="entry name" value="Amidohydrolase"/>
</dbReference>
<keyword evidence="1" id="KW-0464">Manganese</keyword>
<gene>
    <name evidence="3" type="ORF">LX83_005223</name>
</gene>
<feature type="binding site" evidence="1">
    <location>
        <position position="392"/>
    </location>
    <ligand>
        <name>Mn(2+)</name>
        <dbReference type="ChEBI" id="CHEBI:29035"/>
        <label>2</label>
    </ligand>
</feature>
<proteinExistence type="predicted"/>
<feature type="binding site" evidence="1">
    <location>
        <position position="118"/>
    </location>
    <ligand>
        <name>Mn(2+)</name>
        <dbReference type="ChEBI" id="CHEBI:29035"/>
        <label>2</label>
    </ligand>
</feature>
<dbReference type="Gene3D" id="3.40.630.10">
    <property type="entry name" value="Zn peptidases"/>
    <property type="match status" value="1"/>
</dbReference>
<reference evidence="3" key="1">
    <citation type="submission" date="2022-06" db="EMBL/GenBank/DDBJ databases">
        <title>Genomic Encyclopedia of Archaeal and Bacterial Type Strains, Phase II (KMG-II): from individual species to whole genera.</title>
        <authorList>
            <person name="Goeker M."/>
        </authorList>
    </citation>
    <scope>NUCLEOTIDE SEQUENCE</scope>
    <source>
        <strain evidence="3">DSM 43935</strain>
    </source>
</reference>
<evidence type="ECO:0000256" key="1">
    <source>
        <dbReference type="PIRSR" id="PIRSR005962-1"/>
    </source>
</evidence>
<comment type="cofactor">
    <cofactor evidence="1">
        <name>Mn(2+)</name>
        <dbReference type="ChEBI" id="CHEBI:29035"/>
    </cofactor>
    <text evidence="1">The Mn(2+) ion enhances activity.</text>
</comment>
<accession>A0AAE3GIY6</accession>
<sequence length="422" mass="45402">MAAVTEVSETLAGLTGLLGQLEDFYLDLHRHPELAFQERRTANLVAQQLRRLGYRVSAGIGRTGVVGELANGDGPTVLLRADMDALPLAELTGLPYLSRETVVTEQGREVPVMHACGHDMHVTWLLGAAALLARRPRRWAGRLLVVFQPGEESGEGAQRMVDDGLFDRFGRPDVLFGQHVSPAPAARIGMRAGPLMAAMDALRVRLFGQGASAARPEASVDPVVLAAATVMRLQTVVSREVSPAERVVLTVGQIHAGTAETLIPAEAQLGLSVRTFEEPVRKRVLDAVERIVRAEAAAAAAPRPPEIERVSSYPQLVNDEAATHRLWAAFAEHFGATEVFESELIAGSEDFGVLSAAAQAPSVFWTVGCSDPERYARAKAKGRFAQDIPSIHSPRFAPQRHPTLPVGVRALVTAAMTWLNPG</sequence>
<name>A0AAE3GIY6_9PSEU</name>
<evidence type="ECO:0000259" key="2">
    <source>
        <dbReference type="Pfam" id="PF07687"/>
    </source>
</evidence>
<evidence type="ECO:0000313" key="3">
    <source>
        <dbReference type="EMBL" id="MCP2168345.1"/>
    </source>
</evidence>
<dbReference type="Pfam" id="PF01546">
    <property type="entry name" value="Peptidase_M20"/>
    <property type="match status" value="1"/>
</dbReference>
<evidence type="ECO:0000313" key="4">
    <source>
        <dbReference type="Proteomes" id="UP001206128"/>
    </source>
</evidence>
<keyword evidence="3" id="KW-0378">Hydrolase</keyword>
<dbReference type="PANTHER" id="PTHR11014:SF63">
    <property type="entry name" value="METALLOPEPTIDASE, PUTATIVE (AFU_ORTHOLOGUE AFUA_6G09600)-RELATED"/>
    <property type="match status" value="1"/>
</dbReference>
<dbReference type="EMBL" id="JAMTCK010000013">
    <property type="protein sequence ID" value="MCP2168345.1"/>
    <property type="molecule type" value="Genomic_DNA"/>
</dbReference>
<dbReference type="GO" id="GO:0046872">
    <property type="term" value="F:metal ion binding"/>
    <property type="evidence" value="ECO:0007669"/>
    <property type="project" value="UniProtKB-KW"/>
</dbReference>
<protein>
    <submittedName>
        <fullName evidence="3">Hippurate hydrolase</fullName>
    </submittedName>
</protein>
<dbReference type="AlphaFoldDB" id="A0AAE3GIY6"/>
<dbReference type="GO" id="GO:0016787">
    <property type="term" value="F:hydrolase activity"/>
    <property type="evidence" value="ECO:0007669"/>
    <property type="project" value="UniProtKB-KW"/>
</dbReference>
<dbReference type="InterPro" id="IPR011650">
    <property type="entry name" value="Peptidase_M20_dimer"/>
</dbReference>
<dbReference type="Pfam" id="PF07687">
    <property type="entry name" value="M20_dimer"/>
    <property type="match status" value="1"/>
</dbReference>
<dbReference type="PIRSF" id="PIRSF005962">
    <property type="entry name" value="Pept_M20D_amidohydro"/>
    <property type="match status" value="1"/>
</dbReference>
<comment type="caution">
    <text evidence="3">The sequence shown here is derived from an EMBL/GenBank/DDBJ whole genome shotgun (WGS) entry which is preliminary data.</text>
</comment>
<dbReference type="Gene3D" id="3.30.70.360">
    <property type="match status" value="1"/>
</dbReference>
<dbReference type="RefSeq" id="WP_253776085.1">
    <property type="nucleotide sequence ID" value="NZ_JAMTCK010000013.1"/>
</dbReference>
<dbReference type="SUPFAM" id="SSF55031">
    <property type="entry name" value="Bacterial exopeptidase dimerisation domain"/>
    <property type="match status" value="1"/>
</dbReference>
<dbReference type="InterPro" id="IPR002933">
    <property type="entry name" value="Peptidase_M20"/>
</dbReference>
<dbReference type="PANTHER" id="PTHR11014">
    <property type="entry name" value="PEPTIDASE M20 FAMILY MEMBER"/>
    <property type="match status" value="1"/>
</dbReference>
<feature type="binding site" evidence="1">
    <location>
        <position position="116"/>
    </location>
    <ligand>
        <name>Mn(2+)</name>
        <dbReference type="ChEBI" id="CHEBI:29035"/>
        <label>2</label>
    </ligand>
</feature>
<keyword evidence="1" id="KW-0479">Metal-binding</keyword>
<organism evidence="3 4">
    <name type="scientific">Goodfellowiella coeruleoviolacea</name>
    <dbReference type="NCBI Taxonomy" id="334858"/>
    <lineage>
        <taxon>Bacteria</taxon>
        <taxon>Bacillati</taxon>
        <taxon>Actinomycetota</taxon>
        <taxon>Actinomycetes</taxon>
        <taxon>Pseudonocardiales</taxon>
        <taxon>Pseudonocardiaceae</taxon>
        <taxon>Goodfellowiella</taxon>
    </lineage>
</organism>
<keyword evidence="4" id="KW-1185">Reference proteome</keyword>
<dbReference type="Proteomes" id="UP001206128">
    <property type="component" value="Unassembled WGS sequence"/>
</dbReference>
<dbReference type="InterPro" id="IPR036264">
    <property type="entry name" value="Bact_exopeptidase_dim_dom"/>
</dbReference>
<feature type="domain" description="Peptidase M20 dimerisation" evidence="2">
    <location>
        <begin position="205"/>
        <end position="297"/>
    </location>
</feature>
<feature type="binding site" evidence="1">
    <location>
        <position position="152"/>
    </location>
    <ligand>
        <name>Mn(2+)</name>
        <dbReference type="ChEBI" id="CHEBI:29035"/>
        <label>2</label>
    </ligand>
</feature>